<keyword evidence="4 7" id="KW-0812">Transmembrane</keyword>
<feature type="transmembrane region" description="Helical" evidence="7">
    <location>
        <begin position="140"/>
        <end position="161"/>
    </location>
</feature>
<dbReference type="PANTHER" id="PTHR43744">
    <property type="entry name" value="ABC TRANSPORTER PERMEASE PROTEIN MG189-RELATED-RELATED"/>
    <property type="match status" value="1"/>
</dbReference>
<feature type="transmembrane region" description="Helical" evidence="7">
    <location>
        <begin position="275"/>
        <end position="297"/>
    </location>
</feature>
<evidence type="ECO:0000256" key="2">
    <source>
        <dbReference type="ARBA" id="ARBA00022448"/>
    </source>
</evidence>
<dbReference type="PROSITE" id="PS50928">
    <property type="entry name" value="ABC_TM1"/>
    <property type="match status" value="1"/>
</dbReference>
<comment type="subcellular location">
    <subcellularLocation>
        <location evidence="1 7">Cell membrane</location>
        <topology evidence="1 7">Multi-pass membrane protein</topology>
    </subcellularLocation>
</comment>
<dbReference type="AlphaFoldDB" id="A0A1N6I2F1"/>
<comment type="similarity">
    <text evidence="7">Belongs to the binding-protein-dependent transport system permease family.</text>
</comment>
<feature type="transmembrane region" description="Helical" evidence="7">
    <location>
        <begin position="108"/>
        <end position="128"/>
    </location>
</feature>
<dbReference type="STRING" id="232089.SAMN05443544_3592"/>
<evidence type="ECO:0000256" key="4">
    <source>
        <dbReference type="ARBA" id="ARBA00022692"/>
    </source>
</evidence>
<dbReference type="Gene3D" id="1.10.3720.10">
    <property type="entry name" value="MetI-like"/>
    <property type="match status" value="1"/>
</dbReference>
<dbReference type="Proteomes" id="UP000184699">
    <property type="component" value="Unassembled WGS sequence"/>
</dbReference>
<feature type="transmembrane region" description="Helical" evidence="7">
    <location>
        <begin position="216"/>
        <end position="240"/>
    </location>
</feature>
<keyword evidence="2 7" id="KW-0813">Transport</keyword>
<evidence type="ECO:0000256" key="5">
    <source>
        <dbReference type="ARBA" id="ARBA00022989"/>
    </source>
</evidence>
<evidence type="ECO:0000313" key="10">
    <source>
        <dbReference type="EMBL" id="SIO26075.1"/>
    </source>
</evidence>
<dbReference type="CDD" id="cd06261">
    <property type="entry name" value="TM_PBP2"/>
    <property type="match status" value="1"/>
</dbReference>
<dbReference type="EMBL" id="FSRJ01000005">
    <property type="protein sequence ID" value="SIO26075.1"/>
    <property type="molecule type" value="Genomic_DNA"/>
</dbReference>
<protein>
    <submittedName>
        <fullName evidence="10">Carbohydrate ABC transporter membrane protein 2, CUT1 family</fullName>
    </submittedName>
</protein>
<evidence type="ECO:0000256" key="3">
    <source>
        <dbReference type="ARBA" id="ARBA00022475"/>
    </source>
</evidence>
<evidence type="ECO:0000256" key="7">
    <source>
        <dbReference type="RuleBase" id="RU363032"/>
    </source>
</evidence>
<evidence type="ECO:0000313" key="11">
    <source>
        <dbReference type="Proteomes" id="UP000184699"/>
    </source>
</evidence>
<dbReference type="InterPro" id="IPR035906">
    <property type="entry name" value="MetI-like_sf"/>
</dbReference>
<name>A0A1N6I2F1_9MICO</name>
<dbReference type="Pfam" id="PF00528">
    <property type="entry name" value="BPD_transp_1"/>
    <property type="match status" value="1"/>
</dbReference>
<accession>A0A1N6I2F1</accession>
<feature type="transmembrane region" description="Helical" evidence="7">
    <location>
        <begin position="38"/>
        <end position="64"/>
    </location>
</feature>
<dbReference type="InterPro" id="IPR000515">
    <property type="entry name" value="MetI-like"/>
</dbReference>
<feature type="compositionally biased region" description="Polar residues" evidence="8">
    <location>
        <begin position="1"/>
        <end position="15"/>
    </location>
</feature>
<dbReference type="OrthoDB" id="2063054at2"/>
<gene>
    <name evidence="10" type="ORF">SAMN05443544_3592</name>
</gene>
<dbReference type="SUPFAM" id="SSF161098">
    <property type="entry name" value="MetI-like"/>
    <property type="match status" value="1"/>
</dbReference>
<keyword evidence="6 7" id="KW-0472">Membrane</keyword>
<evidence type="ECO:0000256" key="1">
    <source>
        <dbReference type="ARBA" id="ARBA00004651"/>
    </source>
</evidence>
<feature type="transmembrane region" description="Helical" evidence="7">
    <location>
        <begin position="173"/>
        <end position="196"/>
    </location>
</feature>
<organism evidence="10 11">
    <name type="scientific">Agromyces cerinus subsp. cerinus</name>
    <dbReference type="NCBI Taxonomy" id="232089"/>
    <lineage>
        <taxon>Bacteria</taxon>
        <taxon>Bacillati</taxon>
        <taxon>Actinomycetota</taxon>
        <taxon>Actinomycetes</taxon>
        <taxon>Micrococcales</taxon>
        <taxon>Microbacteriaceae</taxon>
        <taxon>Agromyces</taxon>
    </lineage>
</organism>
<dbReference type="GO" id="GO:0055085">
    <property type="term" value="P:transmembrane transport"/>
    <property type="evidence" value="ECO:0007669"/>
    <property type="project" value="InterPro"/>
</dbReference>
<reference evidence="11" key="1">
    <citation type="submission" date="2016-11" db="EMBL/GenBank/DDBJ databases">
        <authorList>
            <person name="Varghese N."/>
            <person name="Submissions S."/>
        </authorList>
    </citation>
    <scope>NUCLEOTIDE SEQUENCE [LARGE SCALE GENOMIC DNA]</scope>
    <source>
        <strain evidence="11">DSM 8595</strain>
    </source>
</reference>
<feature type="domain" description="ABC transmembrane type-1" evidence="9">
    <location>
        <begin position="104"/>
        <end position="297"/>
    </location>
</feature>
<evidence type="ECO:0000256" key="6">
    <source>
        <dbReference type="ARBA" id="ARBA00023136"/>
    </source>
</evidence>
<dbReference type="GO" id="GO:0005886">
    <property type="term" value="C:plasma membrane"/>
    <property type="evidence" value="ECO:0007669"/>
    <property type="project" value="UniProtKB-SubCell"/>
</dbReference>
<dbReference type="PANTHER" id="PTHR43744:SF12">
    <property type="entry name" value="ABC TRANSPORTER PERMEASE PROTEIN MG189-RELATED"/>
    <property type="match status" value="1"/>
</dbReference>
<feature type="region of interest" description="Disordered" evidence="8">
    <location>
        <begin position="1"/>
        <end position="36"/>
    </location>
</feature>
<keyword evidence="11" id="KW-1185">Reference proteome</keyword>
<keyword evidence="5 7" id="KW-1133">Transmembrane helix</keyword>
<keyword evidence="3" id="KW-1003">Cell membrane</keyword>
<sequence length="311" mass="33252">MSTTSSIARPTSVSPSVPADGAGAPPTRRRRRSPGGGIGATFGVNGLLVLGSAYMVLPLLWLVFATTKDASALYGSDAFTWGGAFFANLERLLTEDDGIFLRWLGNSVLYAAVGAIVGGFVALMAGYAFDKFQFRGKGALYGAVLIGVLIPNTATVIPLYLLAASLGVTNTMWAVLIPAFCNPFSVYLARVFSAGYLPDETLEAARVDGAGPIRSFFSVGLPMLVPGFVTIALFQFVAVWNNFMLPLIMLQDRQLFPTSVGIFLWQSQVQQNPEYLPLVIAGSFLSVVPLVIAFVMLQRFWRSGLSAGSVK</sequence>
<evidence type="ECO:0000256" key="8">
    <source>
        <dbReference type="SAM" id="MobiDB-lite"/>
    </source>
</evidence>
<evidence type="ECO:0000259" key="9">
    <source>
        <dbReference type="PROSITE" id="PS50928"/>
    </source>
</evidence>
<proteinExistence type="inferred from homology"/>
<dbReference type="RefSeq" id="WP_084184125.1">
    <property type="nucleotide sequence ID" value="NZ_FSRJ01000005.1"/>
</dbReference>